<evidence type="ECO:0000256" key="4">
    <source>
        <dbReference type="ARBA" id="ARBA00022496"/>
    </source>
</evidence>
<dbReference type="InterPro" id="IPR003593">
    <property type="entry name" value="AAA+_ATPase"/>
</dbReference>
<feature type="domain" description="AAA+ ATPase" evidence="8">
    <location>
        <begin position="33"/>
        <end position="213"/>
    </location>
</feature>
<evidence type="ECO:0000313" key="11">
    <source>
        <dbReference type="Proteomes" id="UP000255224"/>
    </source>
</evidence>
<dbReference type="InterPro" id="IPR051535">
    <property type="entry name" value="Siderophore_ABC-ATPase"/>
</dbReference>
<dbReference type="Proteomes" id="UP000273270">
    <property type="component" value="Chromosome"/>
</dbReference>
<keyword evidence="4" id="KW-0410">Iron transport</keyword>
<keyword evidence="3" id="KW-1003">Cell membrane</keyword>
<dbReference type="Pfam" id="PF13476">
    <property type="entry name" value="AAA_23"/>
    <property type="match status" value="1"/>
</dbReference>
<accession>A0A3G6LXR7</accession>
<keyword evidence="7" id="KW-0472">Membrane</keyword>
<dbReference type="Pfam" id="PF13304">
    <property type="entry name" value="AAA_21"/>
    <property type="match status" value="1"/>
</dbReference>
<evidence type="ECO:0000256" key="5">
    <source>
        <dbReference type="ARBA" id="ARBA00023004"/>
    </source>
</evidence>
<accession>A0A376ESB1</accession>
<evidence type="ECO:0000256" key="2">
    <source>
        <dbReference type="ARBA" id="ARBA00022448"/>
    </source>
</evidence>
<keyword evidence="6" id="KW-0406">Ion transport</keyword>
<proteinExistence type="predicted"/>
<evidence type="ECO:0000313" key="9">
    <source>
        <dbReference type="EMBL" id="AZA48022.1"/>
    </source>
</evidence>
<dbReference type="InterPro" id="IPR027417">
    <property type="entry name" value="P-loop_NTPase"/>
</dbReference>
<evidence type="ECO:0000313" key="12">
    <source>
        <dbReference type="Proteomes" id="UP000273270"/>
    </source>
</evidence>
<keyword evidence="2" id="KW-0813">Transport</keyword>
<evidence type="ECO:0000256" key="3">
    <source>
        <dbReference type="ARBA" id="ARBA00022475"/>
    </source>
</evidence>
<dbReference type="SMART" id="SM00382">
    <property type="entry name" value="AAA"/>
    <property type="match status" value="1"/>
</dbReference>
<reference evidence="9" key="3">
    <citation type="submission" date="2018-11" db="EMBL/GenBank/DDBJ databases">
        <title>Proposal to divide the Flavobacteriaceae and reorganize its genera based on Amino Acid Identity values calculated from whole genome sequences.</title>
        <authorList>
            <person name="Nicholson A.C."/>
            <person name="Gulvik C.A."/>
            <person name="Whitney A.M."/>
            <person name="Humrighouse B.W."/>
            <person name="Bell M."/>
            <person name="Holmes B."/>
            <person name="Steigerwalt A."/>
            <person name="Villarma A."/>
            <person name="Sheth M."/>
            <person name="Batra D."/>
            <person name="Pryor J."/>
            <person name="Bernardet J.-F."/>
            <person name="Hugo C."/>
            <person name="Kampfer P."/>
            <person name="Newman J."/>
            <person name="Mcquiston J.R."/>
        </authorList>
    </citation>
    <scope>NUCLEOTIDE SEQUENCE [LARGE SCALE GENOMIC DNA]</scope>
    <source>
        <strain evidence="9">G0188</strain>
    </source>
</reference>
<dbReference type="CDD" id="cd00267">
    <property type="entry name" value="ABC_ATPase"/>
    <property type="match status" value="1"/>
</dbReference>
<dbReference type="GO" id="GO:0005886">
    <property type="term" value="C:plasma membrane"/>
    <property type="evidence" value="ECO:0007669"/>
    <property type="project" value="UniProtKB-SubCell"/>
</dbReference>
<dbReference type="InterPro" id="IPR038729">
    <property type="entry name" value="Rad50/SbcC_AAA"/>
</dbReference>
<dbReference type="Gene3D" id="3.40.50.300">
    <property type="entry name" value="P-loop containing nucleotide triphosphate hydrolases"/>
    <property type="match status" value="2"/>
</dbReference>
<evidence type="ECO:0000256" key="7">
    <source>
        <dbReference type="ARBA" id="ARBA00023136"/>
    </source>
</evidence>
<dbReference type="GO" id="GO:0005524">
    <property type="term" value="F:ATP binding"/>
    <property type="evidence" value="ECO:0007669"/>
    <property type="project" value="UniProtKB-KW"/>
</dbReference>
<dbReference type="STRING" id="297244.SAMN05421639_10586"/>
<comment type="subcellular location">
    <subcellularLocation>
        <location evidence="1">Cell membrane</location>
        <topology evidence="1">Peripheral membrane protein</topology>
    </subcellularLocation>
</comment>
<keyword evidence="10" id="KW-0547">Nucleotide-binding</keyword>
<dbReference type="OrthoDB" id="9784297at2"/>
<dbReference type="PANTHER" id="PTHR42771">
    <property type="entry name" value="IRON(3+)-HYDROXAMATE IMPORT ATP-BINDING PROTEIN FHUC"/>
    <property type="match status" value="1"/>
</dbReference>
<evidence type="ECO:0000256" key="1">
    <source>
        <dbReference type="ARBA" id="ARBA00004202"/>
    </source>
</evidence>
<dbReference type="InterPro" id="IPR003959">
    <property type="entry name" value="ATPase_AAA_core"/>
</dbReference>
<protein>
    <submittedName>
        <fullName evidence="9">AAA family ATPase</fullName>
    </submittedName>
    <submittedName>
        <fullName evidence="10">Hemin importer ATP-binding subunit</fullName>
    </submittedName>
</protein>
<keyword evidence="10" id="KW-0067">ATP-binding</keyword>
<reference evidence="12" key="2">
    <citation type="submission" date="2018-11" db="EMBL/GenBank/DDBJ databases">
        <title>Proposal to divide the Flavobacteriaceae and reorganize its genera based on Amino Acid Identity values calculated from whole genome sequences.</title>
        <authorList>
            <person name="Nicholson A.C."/>
            <person name="Gulvik C.A."/>
            <person name="Whitney A.M."/>
            <person name="Humrighouse B.W."/>
            <person name="Bell M."/>
            <person name="Holmes B."/>
            <person name="Steigerwalt A.G."/>
            <person name="Villarma A."/>
            <person name="Sheth M."/>
            <person name="Batra D."/>
            <person name="Pryor J."/>
            <person name="Bernardet J.-F."/>
            <person name="Hugo C."/>
            <person name="Kampfer P."/>
            <person name="Newman J."/>
            <person name="McQuiston J.R."/>
        </authorList>
    </citation>
    <scope>NUCLEOTIDE SEQUENCE [LARGE SCALE GENOMIC DNA]</scope>
    <source>
        <strain evidence="12">G0188</strain>
    </source>
</reference>
<dbReference type="RefSeq" id="WP_123877735.1">
    <property type="nucleotide sequence ID" value="NZ_CP033920.1"/>
</dbReference>
<dbReference type="PANTHER" id="PTHR42771:SF2">
    <property type="entry name" value="IRON(3+)-HYDROXAMATE IMPORT ATP-BINDING PROTEIN FHUC"/>
    <property type="match status" value="1"/>
</dbReference>
<name>A0A376ESB1_CHRCU</name>
<dbReference type="GO" id="GO:0016887">
    <property type="term" value="F:ATP hydrolysis activity"/>
    <property type="evidence" value="ECO:0007669"/>
    <property type="project" value="InterPro"/>
</dbReference>
<dbReference type="EMBL" id="UFVQ01000003">
    <property type="protein sequence ID" value="STD13459.1"/>
    <property type="molecule type" value="Genomic_DNA"/>
</dbReference>
<dbReference type="KEGG" id="ccau:EG346_07380"/>
<reference evidence="10 11" key="1">
    <citation type="submission" date="2018-06" db="EMBL/GenBank/DDBJ databases">
        <authorList>
            <consortium name="Pathogen Informatics"/>
            <person name="Doyle S."/>
        </authorList>
    </citation>
    <scope>NUCLEOTIDE SEQUENCE [LARGE SCALE GENOMIC DNA]</scope>
    <source>
        <strain evidence="10 11">NCTC13533</strain>
    </source>
</reference>
<dbReference type="SUPFAM" id="SSF52540">
    <property type="entry name" value="P-loop containing nucleoside triphosphate hydrolases"/>
    <property type="match status" value="1"/>
</dbReference>
<dbReference type="AlphaFoldDB" id="A0A376ESB1"/>
<dbReference type="EMBL" id="CP033920">
    <property type="protein sequence ID" value="AZA48022.1"/>
    <property type="molecule type" value="Genomic_DNA"/>
</dbReference>
<evidence type="ECO:0000313" key="10">
    <source>
        <dbReference type="EMBL" id="STD13459.1"/>
    </source>
</evidence>
<evidence type="ECO:0000259" key="8">
    <source>
        <dbReference type="SMART" id="SM00382"/>
    </source>
</evidence>
<keyword evidence="12" id="KW-1185">Reference proteome</keyword>
<sequence>MPYLSRIYLKDDHPKDYPFNLPFLRKGLDLKLKSNVSFLVGENGIGKSTLLEAIAEKCDFNVSGGSRNHNYNFHKTEPELSEYLTLSWKTKTGQGFFMRAESFFNFATYIDEVAKEDRRVLDAYGGKSLHQQSHGEAFLSLFHNHFQKGLYILDEPESALSPQRLLSLLSVIHKLEKAGKAQFIISSHSPILMSDPGVEIYLLDDPIQRTHYKDTEHYQLTKNFLESPELYFRHLFEDY</sequence>
<organism evidence="10 11">
    <name type="scientific">Chryseobacterium carnipullorum</name>
    <dbReference type="NCBI Taxonomy" id="1124835"/>
    <lineage>
        <taxon>Bacteria</taxon>
        <taxon>Pseudomonadati</taxon>
        <taxon>Bacteroidota</taxon>
        <taxon>Flavobacteriia</taxon>
        <taxon>Flavobacteriales</taxon>
        <taxon>Weeksellaceae</taxon>
        <taxon>Chryseobacterium group</taxon>
        <taxon>Chryseobacterium</taxon>
    </lineage>
</organism>
<gene>
    <name evidence="9" type="ORF">EG346_07380</name>
    <name evidence="10" type="ORF">NCTC13533_05422</name>
</gene>
<dbReference type="GO" id="GO:0006826">
    <property type="term" value="P:iron ion transport"/>
    <property type="evidence" value="ECO:0007669"/>
    <property type="project" value="UniProtKB-KW"/>
</dbReference>
<keyword evidence="5" id="KW-0408">Iron</keyword>
<dbReference type="Proteomes" id="UP000255224">
    <property type="component" value="Unassembled WGS sequence"/>
</dbReference>
<evidence type="ECO:0000256" key="6">
    <source>
        <dbReference type="ARBA" id="ARBA00023065"/>
    </source>
</evidence>
<dbReference type="GO" id="GO:0006302">
    <property type="term" value="P:double-strand break repair"/>
    <property type="evidence" value="ECO:0007669"/>
    <property type="project" value="InterPro"/>
</dbReference>